<dbReference type="Pfam" id="PF00378">
    <property type="entry name" value="ECH_1"/>
    <property type="match status" value="1"/>
</dbReference>
<proteinExistence type="inferred from homology"/>
<comment type="caution">
    <text evidence="2">The sequence shown here is derived from an EMBL/GenBank/DDBJ whole genome shotgun (WGS) entry which is preliminary data.</text>
</comment>
<reference evidence="3" key="1">
    <citation type="journal article" date="2019" name="Int. J. Syst. Evol. Microbiol.">
        <title>The Global Catalogue of Microorganisms (GCM) 10K type strain sequencing project: providing services to taxonomists for standard genome sequencing and annotation.</title>
        <authorList>
            <consortium name="The Broad Institute Genomics Platform"/>
            <consortium name="The Broad Institute Genome Sequencing Center for Infectious Disease"/>
            <person name="Wu L."/>
            <person name="Ma J."/>
        </authorList>
    </citation>
    <scope>NUCLEOTIDE SEQUENCE [LARGE SCALE GENOMIC DNA]</scope>
    <source>
        <strain evidence="3">JCM 17759</strain>
    </source>
</reference>
<dbReference type="Gene3D" id="3.90.226.10">
    <property type="entry name" value="2-enoyl-CoA Hydratase, Chain A, domain 1"/>
    <property type="match status" value="1"/>
</dbReference>
<dbReference type="Proteomes" id="UP001500840">
    <property type="component" value="Unassembled WGS sequence"/>
</dbReference>
<evidence type="ECO:0000313" key="3">
    <source>
        <dbReference type="Proteomes" id="UP001500840"/>
    </source>
</evidence>
<comment type="similarity">
    <text evidence="1">Belongs to the enoyl-CoA hydratase/isomerase family.</text>
</comment>
<dbReference type="InterPro" id="IPR051683">
    <property type="entry name" value="Enoyl-CoA_Hydratase/Isomerase"/>
</dbReference>
<dbReference type="Gene3D" id="1.10.12.10">
    <property type="entry name" value="Lyase 2-enoyl-coa Hydratase, Chain A, domain 2"/>
    <property type="match status" value="1"/>
</dbReference>
<dbReference type="PANTHER" id="PTHR42964:SF1">
    <property type="entry name" value="POLYKETIDE BIOSYNTHESIS ENOYL-COA HYDRATASE PKSH-RELATED"/>
    <property type="match status" value="1"/>
</dbReference>
<protein>
    <submittedName>
        <fullName evidence="2">Enoyl-CoA hydratase-related protein</fullName>
    </submittedName>
</protein>
<evidence type="ECO:0000313" key="2">
    <source>
        <dbReference type="EMBL" id="GAA4455734.1"/>
    </source>
</evidence>
<dbReference type="InterPro" id="IPR029045">
    <property type="entry name" value="ClpP/crotonase-like_dom_sf"/>
</dbReference>
<keyword evidence="3" id="KW-1185">Reference proteome</keyword>
<dbReference type="PANTHER" id="PTHR42964">
    <property type="entry name" value="ENOYL-COA HYDRATASE"/>
    <property type="match status" value="1"/>
</dbReference>
<dbReference type="InterPro" id="IPR014748">
    <property type="entry name" value="Enoyl-CoA_hydra_C"/>
</dbReference>
<sequence>MAKLILSERITRGVRAVSFNRPDRRNALSIELLESLCLELNQLEQDEENRVVILGGEGKVFSAGLDLREAADTTLVQRSASAVKQTLSQLRSTPLVVIAAVHGGAFAGGAGVMAACDIVIAAEDARISFPEARRGLLPALVMEVLRHKVRAGDLSDLLLVGEPVDAARAQQIGLVQRIVPAAQLRDASVAVARSVLAGGPETIRQTKALLGAAFAEHDSAGEPDLIDLHLAARHSDEAREGLAAFNEKRDPKWP</sequence>
<dbReference type="SUPFAM" id="SSF52096">
    <property type="entry name" value="ClpP/crotonase"/>
    <property type="match status" value="1"/>
</dbReference>
<organism evidence="2 3">
    <name type="scientific">Novipirellula rosea</name>
    <dbReference type="NCBI Taxonomy" id="1031540"/>
    <lineage>
        <taxon>Bacteria</taxon>
        <taxon>Pseudomonadati</taxon>
        <taxon>Planctomycetota</taxon>
        <taxon>Planctomycetia</taxon>
        <taxon>Pirellulales</taxon>
        <taxon>Pirellulaceae</taxon>
        <taxon>Novipirellula</taxon>
    </lineage>
</organism>
<dbReference type="EMBL" id="BAABGA010000035">
    <property type="protein sequence ID" value="GAA4455734.1"/>
    <property type="molecule type" value="Genomic_DNA"/>
</dbReference>
<accession>A0ABP8MXD1</accession>
<dbReference type="CDD" id="cd06558">
    <property type="entry name" value="crotonase-like"/>
    <property type="match status" value="1"/>
</dbReference>
<evidence type="ECO:0000256" key="1">
    <source>
        <dbReference type="ARBA" id="ARBA00005254"/>
    </source>
</evidence>
<dbReference type="InterPro" id="IPR001753">
    <property type="entry name" value="Enoyl-CoA_hydra/iso"/>
</dbReference>
<name>A0ABP8MXD1_9BACT</name>
<gene>
    <name evidence="2" type="ORF">GCM10023156_30220</name>
</gene>
<dbReference type="RefSeq" id="WP_345323312.1">
    <property type="nucleotide sequence ID" value="NZ_BAABGA010000035.1"/>
</dbReference>